<dbReference type="Pfam" id="PF12722">
    <property type="entry name" value="Hid1"/>
    <property type="match status" value="1"/>
</dbReference>
<proteinExistence type="predicted"/>
<sequence length="81" mass="9320">MGAVQSDLKSNIVQASSGDVAIPPTLTEFWQTFWQRPETAEHVFETITPSDLRTMRDDPKSFKNFETLILTLSLHLIDLRW</sequence>
<comment type="caution">
    <text evidence="1">The sequence shown here is derived from an EMBL/GenBank/DDBJ whole genome shotgun (WGS) entry which is preliminary data.</text>
</comment>
<gene>
    <name evidence="1" type="ORF">KCU98_g5293</name>
</gene>
<feature type="non-terminal residue" evidence="1">
    <location>
        <position position="1"/>
    </location>
</feature>
<organism evidence="1 2">
    <name type="scientific">Aureobasidium melanogenum</name>
    <name type="common">Aureobasidium pullulans var. melanogenum</name>
    <dbReference type="NCBI Taxonomy" id="46634"/>
    <lineage>
        <taxon>Eukaryota</taxon>
        <taxon>Fungi</taxon>
        <taxon>Dikarya</taxon>
        <taxon>Ascomycota</taxon>
        <taxon>Pezizomycotina</taxon>
        <taxon>Dothideomycetes</taxon>
        <taxon>Dothideomycetidae</taxon>
        <taxon>Dothideales</taxon>
        <taxon>Saccotheciaceae</taxon>
        <taxon>Aureobasidium</taxon>
    </lineage>
</organism>
<name>A0A9P8FWZ5_AURME</name>
<dbReference type="AlphaFoldDB" id="A0A9P8FWZ5"/>
<evidence type="ECO:0000313" key="2">
    <source>
        <dbReference type="Proteomes" id="UP000729357"/>
    </source>
</evidence>
<dbReference type="InterPro" id="IPR026705">
    <property type="entry name" value="Hid-1/Ecm30"/>
</dbReference>
<dbReference type="Proteomes" id="UP000729357">
    <property type="component" value="Unassembled WGS sequence"/>
</dbReference>
<evidence type="ECO:0000313" key="1">
    <source>
        <dbReference type="EMBL" id="KAG9984610.1"/>
    </source>
</evidence>
<keyword evidence="2" id="KW-1185">Reference proteome</keyword>
<dbReference type="EMBL" id="JAHFXS010000476">
    <property type="protein sequence ID" value="KAG9984610.1"/>
    <property type="molecule type" value="Genomic_DNA"/>
</dbReference>
<accession>A0A9P8FWZ5</accession>
<reference evidence="1" key="1">
    <citation type="journal article" date="2021" name="J Fungi (Basel)">
        <title>Virulence traits and population genomics of the black yeast Aureobasidium melanogenum.</title>
        <authorList>
            <person name="Cernosa A."/>
            <person name="Sun X."/>
            <person name="Gostincar C."/>
            <person name="Fang C."/>
            <person name="Gunde-Cimerman N."/>
            <person name="Song Z."/>
        </authorList>
    </citation>
    <scope>NUCLEOTIDE SEQUENCE</scope>
    <source>
        <strain evidence="1">EXF-9298</strain>
    </source>
</reference>
<protein>
    <submittedName>
        <fullName evidence="1">Uncharacterized protein</fullName>
    </submittedName>
</protein>
<reference evidence="1" key="2">
    <citation type="submission" date="2021-08" db="EMBL/GenBank/DDBJ databases">
        <authorList>
            <person name="Gostincar C."/>
            <person name="Sun X."/>
            <person name="Song Z."/>
            <person name="Gunde-Cimerman N."/>
        </authorList>
    </citation>
    <scope>NUCLEOTIDE SEQUENCE</scope>
    <source>
        <strain evidence="1">EXF-9298</strain>
    </source>
</reference>